<gene>
    <name evidence="5" type="primary">LOC112284858</name>
    <name evidence="4" type="ORF">PHYPA_010418</name>
</gene>
<reference evidence="4 6" key="1">
    <citation type="journal article" date="2008" name="Science">
        <title>The Physcomitrella genome reveals evolutionary insights into the conquest of land by plants.</title>
        <authorList>
            <person name="Rensing S."/>
            <person name="Lang D."/>
            <person name="Zimmer A."/>
            <person name="Terry A."/>
            <person name="Salamov A."/>
            <person name="Shapiro H."/>
            <person name="Nishiyama T."/>
            <person name="Perroud P.-F."/>
            <person name="Lindquist E."/>
            <person name="Kamisugi Y."/>
            <person name="Tanahashi T."/>
            <person name="Sakakibara K."/>
            <person name="Fujita T."/>
            <person name="Oishi K."/>
            <person name="Shin-I T."/>
            <person name="Kuroki Y."/>
            <person name="Toyoda A."/>
            <person name="Suzuki Y."/>
            <person name="Hashimoto A."/>
            <person name="Yamaguchi K."/>
            <person name="Sugano A."/>
            <person name="Kohara Y."/>
            <person name="Fujiyama A."/>
            <person name="Anterola A."/>
            <person name="Aoki S."/>
            <person name="Ashton N."/>
            <person name="Barbazuk W.B."/>
            <person name="Barker E."/>
            <person name="Bennetzen J."/>
            <person name="Bezanilla M."/>
            <person name="Blankenship R."/>
            <person name="Cho S.H."/>
            <person name="Dutcher S."/>
            <person name="Estelle M."/>
            <person name="Fawcett J.A."/>
            <person name="Gundlach H."/>
            <person name="Hanada K."/>
            <person name="Heyl A."/>
            <person name="Hicks K.A."/>
            <person name="Hugh J."/>
            <person name="Lohr M."/>
            <person name="Mayer K."/>
            <person name="Melkozernov A."/>
            <person name="Murata T."/>
            <person name="Nelson D."/>
            <person name="Pils B."/>
            <person name="Prigge M."/>
            <person name="Reiss B."/>
            <person name="Renner T."/>
            <person name="Rombauts S."/>
            <person name="Rushton P."/>
            <person name="Sanderfoot A."/>
            <person name="Schween G."/>
            <person name="Shiu S.-H."/>
            <person name="Stueber K."/>
            <person name="Theodoulou F.L."/>
            <person name="Tu H."/>
            <person name="Van de Peer Y."/>
            <person name="Verrier P.J."/>
            <person name="Waters E."/>
            <person name="Wood A."/>
            <person name="Yang L."/>
            <person name="Cove D."/>
            <person name="Cuming A."/>
            <person name="Hasebe M."/>
            <person name="Lucas S."/>
            <person name="Mishler D.B."/>
            <person name="Reski R."/>
            <person name="Grigoriev I."/>
            <person name="Quatrano R.S."/>
            <person name="Boore J.L."/>
        </authorList>
    </citation>
    <scope>NUCLEOTIDE SEQUENCE [LARGE SCALE GENOMIC DNA]</scope>
    <source>
        <strain evidence="5 6">cv. Gransden 2004</strain>
    </source>
</reference>
<dbReference type="GO" id="GO:0045435">
    <property type="term" value="F:lycopene epsilon cyclase activity"/>
    <property type="evidence" value="ECO:0000318"/>
    <property type="project" value="GO_Central"/>
</dbReference>
<reference evidence="5" key="3">
    <citation type="submission" date="2020-12" db="UniProtKB">
        <authorList>
            <consortium name="EnsemblPlants"/>
        </authorList>
    </citation>
    <scope>IDENTIFICATION</scope>
</reference>
<dbReference type="FunCoup" id="A0A2K1KBT3">
    <property type="interactions" value="510"/>
</dbReference>
<evidence type="ECO:0000256" key="2">
    <source>
        <dbReference type="ARBA" id="ARBA00006599"/>
    </source>
</evidence>
<comment type="similarity">
    <text evidence="2">Belongs to the lycopene cyclase family.</text>
</comment>
<dbReference type="PRINTS" id="PR00411">
    <property type="entry name" value="PNDRDTASEI"/>
</dbReference>
<evidence type="ECO:0008006" key="7">
    <source>
        <dbReference type="Google" id="ProtNLM"/>
    </source>
</evidence>
<dbReference type="Gramene" id="Pp3c7_15320V3.1">
    <property type="protein sequence ID" value="Pp3c7_15320V3.1"/>
    <property type="gene ID" value="Pp3c7_15320"/>
</dbReference>
<sequence>MNAGLGYGAHNCSMHVMGRAGAGAVSHLCCGSSSRCSSSAVGREFSVRGFERPGCNWLRLPLRRGSDVASCHGLSWTVPTRRGGKRYPSVCASTTVPTRIYDGVAEDQEDYIKAGGEELDLVQLQASKSFDQSKIGEKLQLLGDETLDLVVVGCGPAGMCLAAEAAKQGLNVGLVGPDLPFVNNYGVWTDEFAALGLEDCIEQTWKDSAMYIEEDSPIMIGRAYGRVSRTLLREELLRRCAEGGVRYVDSKVDRILEVDEDLSTVLCTNGKNIKSRLVTVASGAAAGRFLRYETGGLGVVVQTAYGVEVEVEHYPYDPDFMLFMDYRDYKGREKGSVSAEEVPTFLYAMPISCTRVFFEETCLAARPTMPFSVLRERLQERFKKMGIKVLHIYEEEWSYIPVGSTLPVTSQRQLGFGAAASMVHPATGYSVVRSLSEAPSYAAAIARALRLSGGRSGTFNSQQAALEAWNVLWSGERKRQRAFFLFGLELILQLDTPGIKDFFVTFFQLPEWLWKGFLGSKLSSVDLIWFALATFVIAPNTLRFQLVRHLIVHPSGAKLMQAYIGLLNSSSQSTDLKPVN</sequence>
<evidence type="ECO:0000313" key="6">
    <source>
        <dbReference type="Proteomes" id="UP000006727"/>
    </source>
</evidence>
<dbReference type="PANTHER" id="PTHR39757:SF3">
    <property type="entry name" value="LYCOPENE EPSILON CYCLASE, CHLOROPLASTIC"/>
    <property type="match status" value="1"/>
</dbReference>
<keyword evidence="3" id="KW-0413">Isomerase</keyword>
<dbReference type="OMA" id="HILERWH"/>
<evidence type="ECO:0000313" key="4">
    <source>
        <dbReference type="EMBL" id="PNR51232.1"/>
    </source>
</evidence>
<dbReference type="OrthoDB" id="2015447at2759"/>
<dbReference type="EMBL" id="ABEU02000007">
    <property type="protein sequence ID" value="PNR51232.1"/>
    <property type="molecule type" value="Genomic_DNA"/>
</dbReference>
<dbReference type="GO" id="GO:0016705">
    <property type="term" value="F:oxidoreductase activity, acting on paired donors, with incorporation or reduction of molecular oxygen"/>
    <property type="evidence" value="ECO:0007669"/>
    <property type="project" value="InterPro"/>
</dbReference>
<dbReference type="KEGG" id="ppp:112284858"/>
<dbReference type="SUPFAM" id="SSF51905">
    <property type="entry name" value="FAD/NAD(P)-binding domain"/>
    <property type="match status" value="1"/>
</dbReference>
<dbReference type="Pfam" id="PF05834">
    <property type="entry name" value="Lycopene_cycl"/>
    <property type="match status" value="1"/>
</dbReference>
<accession>A0A2K1KBT3</accession>
<dbReference type="GO" id="GO:0016120">
    <property type="term" value="P:carotene biosynthetic process"/>
    <property type="evidence" value="ECO:0000318"/>
    <property type="project" value="GO_Central"/>
</dbReference>
<organism evidence="4">
    <name type="scientific">Physcomitrium patens</name>
    <name type="common">Spreading-leaved earth moss</name>
    <name type="synonym">Physcomitrella patens</name>
    <dbReference type="NCBI Taxonomy" id="3218"/>
    <lineage>
        <taxon>Eukaryota</taxon>
        <taxon>Viridiplantae</taxon>
        <taxon>Streptophyta</taxon>
        <taxon>Embryophyta</taxon>
        <taxon>Bryophyta</taxon>
        <taxon>Bryophytina</taxon>
        <taxon>Bryopsida</taxon>
        <taxon>Funariidae</taxon>
        <taxon>Funariales</taxon>
        <taxon>Funariaceae</taxon>
        <taxon>Physcomitrium</taxon>
    </lineage>
</organism>
<dbReference type="GO" id="GO:0016123">
    <property type="term" value="P:xanthophyll biosynthetic process"/>
    <property type="evidence" value="ECO:0000318"/>
    <property type="project" value="GO_Central"/>
</dbReference>
<dbReference type="PANTHER" id="PTHR39757">
    <property type="match status" value="1"/>
</dbReference>
<evidence type="ECO:0000256" key="1">
    <source>
        <dbReference type="ARBA" id="ARBA00004829"/>
    </source>
</evidence>
<name>A0A2K1KBT3_PHYPA</name>
<proteinExistence type="inferred from homology"/>
<comment type="pathway">
    <text evidence="1">Carotenoid biosynthesis.</text>
</comment>
<dbReference type="PaxDb" id="3218-PP1S153_133V6.1"/>
<reference evidence="4 6" key="2">
    <citation type="journal article" date="2018" name="Plant J.">
        <title>The Physcomitrella patens chromosome-scale assembly reveals moss genome structure and evolution.</title>
        <authorList>
            <person name="Lang D."/>
            <person name="Ullrich K.K."/>
            <person name="Murat F."/>
            <person name="Fuchs J."/>
            <person name="Jenkins J."/>
            <person name="Haas F.B."/>
            <person name="Piednoel M."/>
            <person name="Gundlach H."/>
            <person name="Van Bel M."/>
            <person name="Meyberg R."/>
            <person name="Vives C."/>
            <person name="Morata J."/>
            <person name="Symeonidi A."/>
            <person name="Hiss M."/>
            <person name="Muchero W."/>
            <person name="Kamisugi Y."/>
            <person name="Saleh O."/>
            <person name="Blanc G."/>
            <person name="Decker E.L."/>
            <person name="van Gessel N."/>
            <person name="Grimwood J."/>
            <person name="Hayes R.D."/>
            <person name="Graham S.W."/>
            <person name="Gunter L.E."/>
            <person name="McDaniel S.F."/>
            <person name="Hoernstein S.N.W."/>
            <person name="Larsson A."/>
            <person name="Li F.W."/>
            <person name="Perroud P.F."/>
            <person name="Phillips J."/>
            <person name="Ranjan P."/>
            <person name="Rokshar D.S."/>
            <person name="Rothfels C.J."/>
            <person name="Schneider L."/>
            <person name="Shu S."/>
            <person name="Stevenson D.W."/>
            <person name="Thummler F."/>
            <person name="Tillich M."/>
            <person name="Villarreal Aguilar J.C."/>
            <person name="Widiez T."/>
            <person name="Wong G.K."/>
            <person name="Wymore A."/>
            <person name="Zhang Y."/>
            <person name="Zimmer A.D."/>
            <person name="Quatrano R.S."/>
            <person name="Mayer K.F.X."/>
            <person name="Goodstein D."/>
            <person name="Casacuberta J.M."/>
            <person name="Vandepoele K."/>
            <person name="Reski R."/>
            <person name="Cuming A.C."/>
            <person name="Tuskan G.A."/>
            <person name="Maumus F."/>
            <person name="Salse J."/>
            <person name="Schmutz J."/>
            <person name="Rensing S.A."/>
        </authorList>
    </citation>
    <scope>NUCLEOTIDE SEQUENCE [LARGE SCALE GENOMIC DNA]</scope>
    <source>
        <strain evidence="5 6">cv. Gransden 2004</strain>
    </source>
</reference>
<evidence type="ECO:0000313" key="5">
    <source>
        <dbReference type="EnsemblPlants" id="Pp3c7_15320V3.1"/>
    </source>
</evidence>
<evidence type="ECO:0000256" key="3">
    <source>
        <dbReference type="ARBA" id="ARBA00023235"/>
    </source>
</evidence>
<dbReference type="EnsemblPlants" id="Pp3c7_15320V3.5">
    <property type="protein sequence ID" value="Pp3c7_15320V3.5"/>
    <property type="gene ID" value="Pp3c7_15320"/>
</dbReference>
<dbReference type="Gene3D" id="3.50.50.60">
    <property type="entry name" value="FAD/NAD(P)-binding domain"/>
    <property type="match status" value="1"/>
</dbReference>
<dbReference type="Gramene" id="Pp3c7_15320V3.5">
    <property type="protein sequence ID" value="Pp3c7_15320V3.5"/>
    <property type="gene ID" value="Pp3c7_15320"/>
</dbReference>
<dbReference type="Proteomes" id="UP000006727">
    <property type="component" value="Chromosome 7"/>
</dbReference>
<dbReference type="InterPro" id="IPR010108">
    <property type="entry name" value="Lycopene_cyclase_b/e"/>
</dbReference>
<dbReference type="GeneID" id="112284858"/>
<dbReference type="RefSeq" id="XP_024380943.1">
    <property type="nucleotide sequence ID" value="XM_024525175.2"/>
</dbReference>
<dbReference type="STRING" id="3218.A0A2K1KBT3"/>
<keyword evidence="6" id="KW-1185">Reference proteome</keyword>
<dbReference type="NCBIfam" id="TIGR01790">
    <property type="entry name" value="carotene-cycl"/>
    <property type="match status" value="1"/>
</dbReference>
<dbReference type="InterPro" id="IPR036188">
    <property type="entry name" value="FAD/NAD-bd_sf"/>
</dbReference>
<dbReference type="EnsemblPlants" id="Pp3c7_15320V3.1">
    <property type="protein sequence ID" value="Pp3c7_15320V3.1"/>
    <property type="gene ID" value="Pp3c7_15320"/>
</dbReference>
<dbReference type="AlphaFoldDB" id="A0A2K1KBT3"/>
<protein>
    <recommendedName>
        <fullName evidence="7">Lycopene epsilon-cyclase</fullName>
    </recommendedName>
</protein>